<reference evidence="1 2" key="1">
    <citation type="submission" date="2020-03" db="EMBL/GenBank/DDBJ databases">
        <title>Genomic Encyclopedia of Type Strains, Phase IV (KMG-IV): sequencing the most valuable type-strain genomes for metagenomic binning, comparative biology and taxonomic classification.</title>
        <authorList>
            <person name="Goeker M."/>
        </authorList>
    </citation>
    <scope>NUCLEOTIDE SEQUENCE [LARGE SCALE GENOMIC DNA]</scope>
    <source>
        <strain evidence="1 2">DSM 105096</strain>
    </source>
</reference>
<name>A0ABX0X9D0_9BACT</name>
<proteinExistence type="predicted"/>
<comment type="caution">
    <text evidence="1">The sequence shown here is derived from an EMBL/GenBank/DDBJ whole genome shotgun (WGS) entry which is preliminary data.</text>
</comment>
<protein>
    <recommendedName>
        <fullName evidence="3">DUF4249 family protein</fullName>
    </recommendedName>
</protein>
<organism evidence="1 2">
    <name type="scientific">Neolewinella antarctica</name>
    <dbReference type="NCBI Taxonomy" id="442734"/>
    <lineage>
        <taxon>Bacteria</taxon>
        <taxon>Pseudomonadati</taxon>
        <taxon>Bacteroidota</taxon>
        <taxon>Saprospiria</taxon>
        <taxon>Saprospirales</taxon>
        <taxon>Lewinellaceae</taxon>
        <taxon>Neolewinella</taxon>
    </lineage>
</organism>
<gene>
    <name evidence="1" type="ORF">GGR27_001367</name>
</gene>
<evidence type="ECO:0008006" key="3">
    <source>
        <dbReference type="Google" id="ProtNLM"/>
    </source>
</evidence>
<dbReference type="EMBL" id="JAATJH010000002">
    <property type="protein sequence ID" value="NJC25868.1"/>
    <property type="molecule type" value="Genomic_DNA"/>
</dbReference>
<evidence type="ECO:0000313" key="1">
    <source>
        <dbReference type="EMBL" id="NJC25868.1"/>
    </source>
</evidence>
<dbReference type="Proteomes" id="UP000770785">
    <property type="component" value="Unassembled WGS sequence"/>
</dbReference>
<evidence type="ECO:0000313" key="2">
    <source>
        <dbReference type="Proteomes" id="UP000770785"/>
    </source>
</evidence>
<accession>A0ABX0X9D0</accession>
<keyword evidence="2" id="KW-1185">Reference proteome</keyword>
<dbReference type="RefSeq" id="WP_168036637.1">
    <property type="nucleotide sequence ID" value="NZ_JAATJH010000002.1"/>
</dbReference>
<dbReference type="PROSITE" id="PS51257">
    <property type="entry name" value="PROKAR_LIPOPROTEIN"/>
    <property type="match status" value="1"/>
</dbReference>
<sequence>MNRYWVAIFCGLGFYGCSVIRQEINFELPTEKKMTVYAIWSIGKPHQVFVGNSLGVTEAGQLIALMDATVLIYVNERIVDSLTFENDLYVGTNEYALLPDIKYTLKVSHPAYPSIEGEITIPPLELGADRIIDTISRSNSTLSFKINEKVSDANFQLGYYSIGEDWIYFEIDEAVDSFFPGFKLRMIDRPDSALLDTFSVKITRQLTPPEVPQPTTISLSGLQFVAYRYSEELTQYLEAEAALIRIPLGASELPLTEIKDISNLEGGFGLLSYFHEKRQLIRLE</sequence>